<protein>
    <submittedName>
        <fullName evidence="2">Uncharacterized protein</fullName>
    </submittedName>
</protein>
<dbReference type="Proteomes" id="UP000011625">
    <property type="component" value="Unassembled WGS sequence"/>
</dbReference>
<dbReference type="EMBL" id="AOME01000052">
    <property type="protein sequence ID" value="EMA53036.1"/>
    <property type="molecule type" value="Genomic_DNA"/>
</dbReference>
<name>M0N5A8_9EURY</name>
<comment type="caution">
    <text evidence="2">The sequence shown here is derived from an EMBL/GenBank/DDBJ whole genome shotgun (WGS) entry which is preliminary data.</text>
</comment>
<accession>M0N5A8</accession>
<feature type="transmembrane region" description="Helical" evidence="1">
    <location>
        <begin position="68"/>
        <end position="85"/>
    </location>
</feature>
<keyword evidence="1" id="KW-1133">Transmembrane helix</keyword>
<feature type="transmembrane region" description="Helical" evidence="1">
    <location>
        <begin position="43"/>
        <end position="62"/>
    </location>
</feature>
<dbReference type="InterPro" id="IPR058357">
    <property type="entry name" value="DUF8044"/>
</dbReference>
<keyword evidence="1" id="KW-0472">Membrane</keyword>
<dbReference type="PATRIC" id="fig|1227456.3.peg.1913"/>
<evidence type="ECO:0000313" key="3">
    <source>
        <dbReference type="Proteomes" id="UP000011625"/>
    </source>
</evidence>
<dbReference type="Pfam" id="PF26161">
    <property type="entry name" value="DUF8044"/>
    <property type="match status" value="1"/>
</dbReference>
<keyword evidence="1" id="KW-0812">Transmembrane</keyword>
<feature type="transmembrane region" description="Helical" evidence="1">
    <location>
        <begin position="97"/>
        <end position="120"/>
    </location>
</feature>
<proteinExistence type="predicted"/>
<dbReference type="AlphaFoldDB" id="M0N5A8"/>
<reference evidence="2 3" key="1">
    <citation type="journal article" date="2014" name="PLoS Genet.">
        <title>Phylogenetically driven sequencing of extremely halophilic archaea reveals strategies for static and dynamic osmo-response.</title>
        <authorList>
            <person name="Becker E.A."/>
            <person name="Seitzer P.M."/>
            <person name="Tritt A."/>
            <person name="Larsen D."/>
            <person name="Krusor M."/>
            <person name="Yao A.I."/>
            <person name="Wu D."/>
            <person name="Madern D."/>
            <person name="Eisen J.A."/>
            <person name="Darling A.E."/>
            <person name="Facciotti M.T."/>
        </authorList>
    </citation>
    <scope>NUCLEOTIDE SEQUENCE [LARGE SCALE GENOMIC DNA]</scope>
    <source>
        <strain evidence="2 3">DSM 8989</strain>
    </source>
</reference>
<gene>
    <name evidence="2" type="ORF">C450_09478</name>
</gene>
<evidence type="ECO:0000256" key="1">
    <source>
        <dbReference type="SAM" id="Phobius"/>
    </source>
</evidence>
<evidence type="ECO:0000313" key="2">
    <source>
        <dbReference type="EMBL" id="EMA53036.1"/>
    </source>
</evidence>
<organism evidence="2 3">
    <name type="scientific">Halococcus salifodinae DSM 8989</name>
    <dbReference type="NCBI Taxonomy" id="1227456"/>
    <lineage>
        <taxon>Archaea</taxon>
        <taxon>Methanobacteriati</taxon>
        <taxon>Methanobacteriota</taxon>
        <taxon>Stenosarchaea group</taxon>
        <taxon>Halobacteria</taxon>
        <taxon>Halobacteriales</taxon>
        <taxon>Halococcaceae</taxon>
        <taxon>Halococcus</taxon>
    </lineage>
</organism>
<keyword evidence="3" id="KW-1185">Reference proteome</keyword>
<sequence>MSLRETELPRVHGDRADSGEGLADGKVLSLADERRYVRRRIRFVAALLGWLLVLVLAAAVTGEFRIDLLVVGGVLGLFVLIELVTPTTITPRWQRRLYPILTVAVVLFVGVVGLQIYSLIT</sequence>